<feature type="compositionally biased region" description="Basic and acidic residues" evidence="1">
    <location>
        <begin position="1082"/>
        <end position="1100"/>
    </location>
</feature>
<organism evidence="3 4">
    <name type="scientific">Periconia digitata</name>
    <dbReference type="NCBI Taxonomy" id="1303443"/>
    <lineage>
        <taxon>Eukaryota</taxon>
        <taxon>Fungi</taxon>
        <taxon>Dikarya</taxon>
        <taxon>Ascomycota</taxon>
        <taxon>Pezizomycotina</taxon>
        <taxon>Dothideomycetes</taxon>
        <taxon>Pleosporomycetidae</taxon>
        <taxon>Pleosporales</taxon>
        <taxon>Massarineae</taxon>
        <taxon>Periconiaceae</taxon>
        <taxon>Periconia</taxon>
    </lineage>
</organism>
<feature type="transmembrane region" description="Helical" evidence="2">
    <location>
        <begin position="78"/>
        <end position="101"/>
    </location>
</feature>
<reference evidence="3" key="1">
    <citation type="submission" date="2023-01" db="EMBL/GenBank/DDBJ databases">
        <authorList>
            <person name="Van Ghelder C."/>
            <person name="Rancurel C."/>
        </authorList>
    </citation>
    <scope>NUCLEOTIDE SEQUENCE</scope>
    <source>
        <strain evidence="3">CNCM I-4278</strain>
    </source>
</reference>
<keyword evidence="2" id="KW-0812">Transmembrane</keyword>
<dbReference type="Proteomes" id="UP001152607">
    <property type="component" value="Unassembled WGS sequence"/>
</dbReference>
<feature type="transmembrane region" description="Helical" evidence="2">
    <location>
        <begin position="1001"/>
        <end position="1024"/>
    </location>
</feature>
<evidence type="ECO:0000256" key="1">
    <source>
        <dbReference type="SAM" id="MobiDB-lite"/>
    </source>
</evidence>
<keyword evidence="4" id="KW-1185">Reference proteome</keyword>
<evidence type="ECO:0000313" key="4">
    <source>
        <dbReference type="Proteomes" id="UP001152607"/>
    </source>
</evidence>
<name>A0A9W4UA90_9PLEO</name>
<keyword evidence="2" id="KW-0472">Membrane</keyword>
<protein>
    <submittedName>
        <fullName evidence="3">Uncharacterized protein</fullName>
    </submittedName>
</protein>
<feature type="region of interest" description="Disordered" evidence="1">
    <location>
        <begin position="1080"/>
        <end position="1100"/>
    </location>
</feature>
<evidence type="ECO:0000256" key="2">
    <source>
        <dbReference type="SAM" id="Phobius"/>
    </source>
</evidence>
<gene>
    <name evidence="3" type="ORF">PDIGIT_LOCUS4264</name>
</gene>
<dbReference type="EMBL" id="CAOQHR010000002">
    <property type="protein sequence ID" value="CAI6330580.1"/>
    <property type="molecule type" value="Genomic_DNA"/>
</dbReference>
<proteinExistence type="predicted"/>
<accession>A0A9W4UA90</accession>
<feature type="transmembrane region" description="Helical" evidence="2">
    <location>
        <begin position="107"/>
        <end position="129"/>
    </location>
</feature>
<dbReference type="AlphaFoldDB" id="A0A9W4UA90"/>
<feature type="transmembrane region" description="Helical" evidence="2">
    <location>
        <begin position="961"/>
        <end position="981"/>
    </location>
</feature>
<dbReference type="OrthoDB" id="5148443at2759"/>
<evidence type="ECO:0000313" key="3">
    <source>
        <dbReference type="EMBL" id="CAI6330580.1"/>
    </source>
</evidence>
<keyword evidence="2" id="KW-1133">Transmembrane helix</keyword>
<comment type="caution">
    <text evidence="3">The sequence shown here is derived from an EMBL/GenBank/DDBJ whole genome shotgun (WGS) entry which is preliminary data.</text>
</comment>
<sequence length="1134" mass="119506">MHTLSIIRPFPRSDWLKLEMHRSSFAPTTRNGTAIPARIKAQLLLPRHFRTIFQCRVLFVHLLVQDAEVFSPPAGPAAVLLVATGGISFVSTFRDSLFIMFSLKSGWFLPFSILTLLFLLYITIGLWFTEWIQSGRHVRTPHALDAYLSPATIDALYEDKNLQDAFLKLSTAVAEASTRYGENRHSTNWIKFGKSLSEEVARVKSETQPNKKRGLLQDFGNLITGGGRAGGGVGNITGALGDLFSQGLSGIGNSLVDGLATPALFLGIGVGMGVENGLNLSTPEQAQSEAVKLAQVMGQEPTGINMIAQNLGTGVAGQLSSAFGPSNDSDRSTNGGLLASLPIGLAAFSLAQGVGQGTSIGLNLTKATSNPVNSSDIMAIAQNIGLGVSTPITSSIDFQSLMSQSGAGLSTLPLGLIAFSLAQGIGQGTSAGLNLSTKKVDPVNNSDFTTIAQNLGLGISTPIASSIDVQSLLSQAGTGGGFSPEKLPQIAASAGLGLGEGASRGLGLAKVGPAGVLPRKRQAPLNSDSVDIPDAVGNFTLGLTESFLQSADIQKALASMGLNSGNGNIGGMNLSFVSLASGAGRGIGEGIAIGLDKKVPKNLSVKSFATNESGIDADQERIAEQFTKGLLASFLQNGGVESVGGAIASNAGGLTRSVDLPKTAEGVARGLVEGSIHALSQAGGFHKVIAGDFPLELAYSLPPLPLTSFNDSLNGSAVAFTRGFSGEGILLVSQLIKTTKENSTLLKRNVAESAMPTQMTMVPTFAIDSATLGSFAQAGTDTLTCGGVGGLAAVGLGLFSNPALKSKITGNTGNSPPLDPSTLAALPKDPITIRSGDTAFVINITNSTSITINGLPVVPFAVLTAIHSSHFDDNSFFLCSTYLCDPRCYPPHLSYDRASPRQRENQMVVKFHSFGRFHTYGSDRYRAWNRRHEESPAFCALAWAFSGIKQLPALLKGESRIHVISAILVQLTLAFSMFAWVQGFSLLRAISICVVDAFLVAPVVVGFVSFVSITQVGATTVVFIRQYLEMRIAKSTTPLPAIITTFSTVTNDPENRTDQSDTKEPYVFQKPYEPSLAVRALSPDDQRPRPQTHELYGREDSHIDWPTQVRKFGVIACSHLVSTITNPADTMMML</sequence>